<protein>
    <recommendedName>
        <fullName evidence="4">Secreted protein</fullName>
    </recommendedName>
</protein>
<evidence type="ECO:0000256" key="1">
    <source>
        <dbReference type="SAM" id="SignalP"/>
    </source>
</evidence>
<dbReference type="Proteomes" id="UP001196068">
    <property type="component" value="Unassembled WGS sequence"/>
</dbReference>
<dbReference type="AlphaFoldDB" id="A0AAF1JX61"/>
<feature type="signal peptide" evidence="1">
    <location>
        <begin position="1"/>
        <end position="24"/>
    </location>
</feature>
<evidence type="ECO:0000313" key="3">
    <source>
        <dbReference type="Proteomes" id="UP001196068"/>
    </source>
</evidence>
<reference evidence="2" key="1">
    <citation type="submission" date="2020-01" db="EMBL/GenBank/DDBJ databases">
        <authorList>
            <person name="Rat A."/>
        </authorList>
    </citation>
    <scope>NUCLEOTIDE SEQUENCE</scope>
    <source>
        <strain evidence="2">LMG 28251</strain>
    </source>
</reference>
<comment type="caution">
    <text evidence="2">The sequence shown here is derived from an EMBL/GenBank/DDBJ whole genome shotgun (WGS) entry which is preliminary data.</text>
</comment>
<dbReference type="EMBL" id="JAAEDH010000009">
    <property type="protein sequence ID" value="MBR0655382.1"/>
    <property type="molecule type" value="Genomic_DNA"/>
</dbReference>
<dbReference type="RefSeq" id="WP_211874211.1">
    <property type="nucleotide sequence ID" value="NZ_JAAEDH010000009.1"/>
</dbReference>
<reference evidence="2" key="2">
    <citation type="journal article" date="2021" name="Syst. Appl. Microbiol.">
        <title>Roseomonas hellenica sp. nov., isolated from roots of wild-growing Alkanna tinctoria.</title>
        <authorList>
            <person name="Rat A."/>
            <person name="Naranjo H.D."/>
            <person name="Lebbe L."/>
            <person name="Cnockaert M."/>
            <person name="Krigas N."/>
            <person name="Grigoriadou K."/>
            <person name="Maloupa E."/>
            <person name="Willems A."/>
        </authorList>
    </citation>
    <scope>NUCLEOTIDE SEQUENCE</scope>
    <source>
        <strain evidence="2">LMG 28251</strain>
    </source>
</reference>
<feature type="chain" id="PRO_5042017510" description="Secreted protein" evidence="1">
    <location>
        <begin position="25"/>
        <end position="126"/>
    </location>
</feature>
<evidence type="ECO:0008006" key="4">
    <source>
        <dbReference type="Google" id="ProtNLM"/>
    </source>
</evidence>
<name>A0AAF1JX61_9PROT</name>
<keyword evidence="3" id="KW-1185">Reference proteome</keyword>
<organism evidence="2 3">
    <name type="scientific">Plastoroseomonas arctica</name>
    <dbReference type="NCBI Taxonomy" id="1509237"/>
    <lineage>
        <taxon>Bacteria</taxon>
        <taxon>Pseudomonadati</taxon>
        <taxon>Pseudomonadota</taxon>
        <taxon>Alphaproteobacteria</taxon>
        <taxon>Acetobacterales</taxon>
        <taxon>Acetobacteraceae</taxon>
        <taxon>Plastoroseomonas</taxon>
    </lineage>
</organism>
<gene>
    <name evidence="2" type="ORF">GXW79_09830</name>
</gene>
<sequence length="126" mass="13450">MPLPTMIRCCGLALGVLLAGEAAAQAPPFPAEPALRCLEGQNPGFVTAAGQSANGALLFVRHLPDGRRSLCETNGASFTRTSVSYAEYPPNAEDPALSLHRRCTNATPLLDAFERPYAWFTTVRCS</sequence>
<proteinExistence type="predicted"/>
<evidence type="ECO:0000313" key="2">
    <source>
        <dbReference type="EMBL" id="MBR0655382.1"/>
    </source>
</evidence>
<keyword evidence="1" id="KW-0732">Signal</keyword>
<accession>A0AAF1JX61</accession>